<reference evidence="3" key="1">
    <citation type="journal article" date="2018" name="DNA Res.">
        <title>Multiple hybrid de novo genome assembly of finger millet, an orphan allotetraploid crop.</title>
        <authorList>
            <person name="Hatakeyama M."/>
            <person name="Aluri S."/>
            <person name="Balachadran M.T."/>
            <person name="Sivarajan S.R."/>
            <person name="Patrignani A."/>
            <person name="Gruter S."/>
            <person name="Poveda L."/>
            <person name="Shimizu-Inatsugi R."/>
            <person name="Baeten J."/>
            <person name="Francoijs K.J."/>
            <person name="Nataraja K.N."/>
            <person name="Reddy Y.A.N."/>
            <person name="Phadnis S."/>
            <person name="Ravikumar R.L."/>
            <person name="Schlapbach R."/>
            <person name="Sreeman S.M."/>
            <person name="Shimizu K.K."/>
        </authorList>
    </citation>
    <scope>NUCLEOTIDE SEQUENCE</scope>
</reference>
<keyword evidence="4" id="KW-1185">Reference proteome</keyword>
<evidence type="ECO:0000313" key="3">
    <source>
        <dbReference type="EMBL" id="GJN08655.1"/>
    </source>
</evidence>
<comment type="caution">
    <text evidence="3">The sequence shown here is derived from an EMBL/GenBank/DDBJ whole genome shotgun (WGS) entry which is preliminary data.</text>
</comment>
<dbReference type="Proteomes" id="UP001054889">
    <property type="component" value="Unassembled WGS sequence"/>
</dbReference>
<protein>
    <submittedName>
        <fullName evidence="3">Uncharacterized protein</fullName>
    </submittedName>
</protein>
<evidence type="ECO:0000313" key="4">
    <source>
        <dbReference type="Proteomes" id="UP001054889"/>
    </source>
</evidence>
<feature type="transmembrane region" description="Helical" evidence="2">
    <location>
        <begin position="13"/>
        <end position="33"/>
    </location>
</feature>
<keyword evidence="2" id="KW-1133">Transmembrane helix</keyword>
<accession>A0AAV5DEI8</accession>
<name>A0AAV5DEI8_ELECO</name>
<gene>
    <name evidence="3" type="primary">ga26598</name>
    <name evidence="3" type="ORF">PR202_ga26598</name>
</gene>
<evidence type="ECO:0000256" key="2">
    <source>
        <dbReference type="SAM" id="Phobius"/>
    </source>
</evidence>
<reference evidence="3" key="2">
    <citation type="submission" date="2021-12" db="EMBL/GenBank/DDBJ databases">
        <title>Resequencing data analysis of finger millet.</title>
        <authorList>
            <person name="Hatakeyama M."/>
            <person name="Aluri S."/>
            <person name="Balachadran M.T."/>
            <person name="Sivarajan S.R."/>
            <person name="Poveda L."/>
            <person name="Shimizu-Inatsugi R."/>
            <person name="Schlapbach R."/>
            <person name="Sreeman S.M."/>
            <person name="Shimizu K.K."/>
        </authorList>
    </citation>
    <scope>NUCLEOTIDE SEQUENCE</scope>
</reference>
<organism evidence="3 4">
    <name type="scientific">Eleusine coracana subsp. coracana</name>
    <dbReference type="NCBI Taxonomy" id="191504"/>
    <lineage>
        <taxon>Eukaryota</taxon>
        <taxon>Viridiplantae</taxon>
        <taxon>Streptophyta</taxon>
        <taxon>Embryophyta</taxon>
        <taxon>Tracheophyta</taxon>
        <taxon>Spermatophyta</taxon>
        <taxon>Magnoliopsida</taxon>
        <taxon>Liliopsida</taxon>
        <taxon>Poales</taxon>
        <taxon>Poaceae</taxon>
        <taxon>PACMAD clade</taxon>
        <taxon>Chloridoideae</taxon>
        <taxon>Cynodonteae</taxon>
        <taxon>Eleusininae</taxon>
        <taxon>Eleusine</taxon>
    </lineage>
</organism>
<evidence type="ECO:0000256" key="1">
    <source>
        <dbReference type="SAM" id="MobiDB-lite"/>
    </source>
</evidence>
<keyword evidence="2" id="KW-0472">Membrane</keyword>
<dbReference type="AlphaFoldDB" id="A0AAV5DEI8"/>
<dbReference type="EMBL" id="BQKI01000015">
    <property type="protein sequence ID" value="GJN08655.1"/>
    <property type="molecule type" value="Genomic_DNA"/>
</dbReference>
<feature type="region of interest" description="Disordered" evidence="1">
    <location>
        <begin position="35"/>
        <end position="54"/>
    </location>
</feature>
<keyword evidence="2" id="KW-0812">Transmembrane</keyword>
<sequence>MPPRHNPKPEAKFFGRTLLVLAFFASTSPLALWRTARPKSRSPNRTERPSATTAESSIAVLVPLGDRRQRKLLGVLLQFESEARRRPPRVSSPDSRLVSADSFVDYPVLLAVLGSIPVKVDLGFSFLGAILVC</sequence>
<proteinExistence type="predicted"/>